<evidence type="ECO:0000313" key="2">
    <source>
        <dbReference type="EMBL" id="KAF5907226.1"/>
    </source>
</evidence>
<sequence>AREREESSQVNSEISERIKVLEKEMTFHKEQSGKSKEEVDRLLGELKELESERTEKDKAISELE</sequence>
<gene>
    <name evidence="2" type="ORF">DAT39_003099</name>
</gene>
<feature type="non-terminal residue" evidence="2">
    <location>
        <position position="64"/>
    </location>
</feature>
<organism evidence="2 3">
    <name type="scientific">Clarias magur</name>
    <name type="common">Asian catfish</name>
    <name type="synonym">Macropteronotus magur</name>
    <dbReference type="NCBI Taxonomy" id="1594786"/>
    <lineage>
        <taxon>Eukaryota</taxon>
        <taxon>Metazoa</taxon>
        <taxon>Chordata</taxon>
        <taxon>Craniata</taxon>
        <taxon>Vertebrata</taxon>
        <taxon>Euteleostomi</taxon>
        <taxon>Actinopterygii</taxon>
        <taxon>Neopterygii</taxon>
        <taxon>Teleostei</taxon>
        <taxon>Ostariophysi</taxon>
        <taxon>Siluriformes</taxon>
        <taxon>Clariidae</taxon>
        <taxon>Clarias</taxon>
    </lineage>
</organism>
<reference evidence="2" key="1">
    <citation type="submission" date="2020-07" db="EMBL/GenBank/DDBJ databases">
        <title>Clarias magur genome sequencing, assembly and annotation.</title>
        <authorList>
            <person name="Kushwaha B."/>
            <person name="Kumar R."/>
            <person name="Das P."/>
            <person name="Joshi C.G."/>
            <person name="Kumar D."/>
            <person name="Nagpure N.S."/>
            <person name="Pandey M."/>
            <person name="Agarwal S."/>
            <person name="Srivastava S."/>
            <person name="Singh M."/>
            <person name="Sahoo L."/>
            <person name="Jayasankar P."/>
            <person name="Meher P.K."/>
            <person name="Koringa P.G."/>
            <person name="Iquebal M.A."/>
            <person name="Das S.P."/>
            <person name="Bit A."/>
            <person name="Patnaik S."/>
            <person name="Patel N."/>
            <person name="Shah T.M."/>
            <person name="Hinsu A."/>
            <person name="Jena J.K."/>
        </authorList>
    </citation>
    <scope>NUCLEOTIDE SEQUENCE</scope>
    <source>
        <strain evidence="2">CIFAMagur01</strain>
        <tissue evidence="2">Testis</tissue>
    </source>
</reference>
<name>A0A8J4TZR8_CLAMG</name>
<comment type="caution">
    <text evidence="2">The sequence shown here is derived from an EMBL/GenBank/DDBJ whole genome shotgun (WGS) entry which is preliminary data.</text>
</comment>
<evidence type="ECO:0000313" key="3">
    <source>
        <dbReference type="Proteomes" id="UP000727407"/>
    </source>
</evidence>
<keyword evidence="3" id="KW-1185">Reference proteome</keyword>
<evidence type="ECO:0000256" key="1">
    <source>
        <dbReference type="SAM" id="Coils"/>
    </source>
</evidence>
<protein>
    <submittedName>
        <fullName evidence="2">ERC protein 2-like</fullName>
    </submittedName>
</protein>
<accession>A0A8J4TZR8</accession>
<dbReference type="Proteomes" id="UP000727407">
    <property type="component" value="Unassembled WGS sequence"/>
</dbReference>
<proteinExistence type="predicted"/>
<dbReference type="EMBL" id="QNUK01000024">
    <property type="protein sequence ID" value="KAF5907226.1"/>
    <property type="molecule type" value="Genomic_DNA"/>
</dbReference>
<keyword evidence="1" id="KW-0175">Coiled coil</keyword>
<dbReference type="InterPro" id="IPR019323">
    <property type="entry name" value="ELKS/CAST"/>
</dbReference>
<feature type="non-terminal residue" evidence="2">
    <location>
        <position position="1"/>
    </location>
</feature>
<feature type="coiled-coil region" evidence="1">
    <location>
        <begin position="4"/>
        <end position="59"/>
    </location>
</feature>
<dbReference type="Pfam" id="PF10174">
    <property type="entry name" value="Cast"/>
    <property type="match status" value="1"/>
</dbReference>
<dbReference type="AlphaFoldDB" id="A0A8J4TZR8"/>